<protein>
    <recommendedName>
        <fullName evidence="2 6">Malonyl CoA-acyl carrier protein transacylase</fullName>
        <ecNumber evidence="1 6">2.3.1.39</ecNumber>
    </recommendedName>
</protein>
<keyword evidence="4 6" id="KW-0012">Acyltransferase</keyword>
<dbReference type="PIRSF" id="PIRSF000446">
    <property type="entry name" value="Mct"/>
    <property type="match status" value="1"/>
</dbReference>
<sequence length="295" mass="31189">MKAFVFPGQGAQFVGMGKDLYDNSALAKELFEKANDILGYRITDIMFSGTDEDLRQTKVTQPAVFLHSVISALCMGEDFKPEMTAGHSLGEFSALVAAGALSFEDGLKLVYARAMAMQKACEATPSTMAAIIALADEKVEEICASVNSGGEVCVPANYNCPGQIVISGSIPAIEKACEEMKAAGAKRALPLKVGGAFHSPLMDPAKVELEAAINATDFHAPKCPVYQNVDALPHTDPAEIKKNLVAQLTASVRWTQIVRNMVADGATDFTECGPGAVLQGLIKKIEPTVNAHGVA</sequence>
<dbReference type="SUPFAM" id="SSF55048">
    <property type="entry name" value="Probable ACP-binding domain of malonyl-CoA ACP transacylase"/>
    <property type="match status" value="1"/>
</dbReference>
<evidence type="ECO:0000256" key="2">
    <source>
        <dbReference type="ARBA" id="ARBA00018953"/>
    </source>
</evidence>
<dbReference type="PANTHER" id="PTHR47170:SF2">
    <property type="entry name" value="MALONYL-COA:ACP TRANSACYLASE (MAT) DOMAIN-CONTAINING PROTEIN"/>
    <property type="match status" value="1"/>
</dbReference>
<evidence type="ECO:0000313" key="9">
    <source>
        <dbReference type="EMBL" id="MBB4043205.1"/>
    </source>
</evidence>
<dbReference type="Proteomes" id="UP000560658">
    <property type="component" value="Unassembled WGS sequence"/>
</dbReference>
<evidence type="ECO:0000256" key="5">
    <source>
        <dbReference type="ARBA" id="ARBA00048462"/>
    </source>
</evidence>
<dbReference type="InterPro" id="IPR016035">
    <property type="entry name" value="Acyl_Trfase/lysoPLipase"/>
</dbReference>
<dbReference type="RefSeq" id="WP_044162806.1">
    <property type="nucleotide sequence ID" value="NZ_JACIER010000003.1"/>
</dbReference>
<evidence type="ECO:0000256" key="7">
    <source>
        <dbReference type="PIRSR" id="PIRSR000446-1"/>
    </source>
</evidence>
<dbReference type="InterPro" id="IPR024925">
    <property type="entry name" value="Malonyl_CoA-ACP_transAc"/>
</dbReference>
<evidence type="ECO:0000256" key="4">
    <source>
        <dbReference type="ARBA" id="ARBA00023315"/>
    </source>
</evidence>
<dbReference type="Gene3D" id="3.40.366.10">
    <property type="entry name" value="Malonyl-Coenzyme A Acyl Carrier Protein, domain 2"/>
    <property type="match status" value="1"/>
</dbReference>
<dbReference type="InterPro" id="IPR014043">
    <property type="entry name" value="Acyl_transferase_dom"/>
</dbReference>
<evidence type="ECO:0000256" key="3">
    <source>
        <dbReference type="ARBA" id="ARBA00022679"/>
    </source>
</evidence>
<dbReference type="InterPro" id="IPR004410">
    <property type="entry name" value="Malonyl_CoA-ACP_transAc_FabD"/>
</dbReference>
<dbReference type="GO" id="GO:0004314">
    <property type="term" value="F:[acyl-carrier-protein] S-malonyltransferase activity"/>
    <property type="evidence" value="ECO:0007669"/>
    <property type="project" value="UniProtKB-EC"/>
</dbReference>
<evidence type="ECO:0000313" key="10">
    <source>
        <dbReference type="Proteomes" id="UP000560658"/>
    </source>
</evidence>
<dbReference type="PANTHER" id="PTHR47170">
    <property type="entry name" value="MALONYL-COA ACP TRANSACYLASE, ACP-BINDING"/>
    <property type="match status" value="1"/>
</dbReference>
<comment type="caution">
    <text evidence="9">The sequence shown here is derived from an EMBL/GenBank/DDBJ whole genome shotgun (WGS) entry which is preliminary data.</text>
</comment>
<evidence type="ECO:0000259" key="8">
    <source>
        <dbReference type="SMART" id="SM00827"/>
    </source>
</evidence>
<keyword evidence="10" id="KW-1185">Reference proteome</keyword>
<evidence type="ECO:0000256" key="1">
    <source>
        <dbReference type="ARBA" id="ARBA00013258"/>
    </source>
</evidence>
<dbReference type="SUPFAM" id="SSF52151">
    <property type="entry name" value="FabD/lysophospholipase-like"/>
    <property type="match status" value="1"/>
</dbReference>
<feature type="active site" evidence="7">
    <location>
        <position position="88"/>
    </location>
</feature>
<dbReference type="InterPro" id="IPR052760">
    <property type="entry name" value="Mitochondrial_malonyltrans"/>
</dbReference>
<dbReference type="FunFam" id="3.30.70.250:FF:000001">
    <property type="entry name" value="Malonyl CoA-acyl carrier protein transacylase"/>
    <property type="match status" value="1"/>
</dbReference>
<dbReference type="Gene3D" id="3.30.70.250">
    <property type="entry name" value="Malonyl-CoA ACP transacylase, ACP-binding"/>
    <property type="match status" value="1"/>
</dbReference>
<dbReference type="AlphaFoldDB" id="A0A840D3A2"/>
<gene>
    <name evidence="9" type="ORF">GGR06_000972</name>
</gene>
<comment type="similarity">
    <text evidence="6">Belongs to the fabD family.</text>
</comment>
<feature type="domain" description="Malonyl-CoA:ACP transacylase (MAT)" evidence="8">
    <location>
        <begin position="5"/>
        <end position="294"/>
    </location>
</feature>
<name>A0A840D3A2_9BACE</name>
<organism evidence="9 10">
    <name type="scientific">Bacteroides reticulotermitis</name>
    <dbReference type="NCBI Taxonomy" id="1133319"/>
    <lineage>
        <taxon>Bacteria</taxon>
        <taxon>Pseudomonadati</taxon>
        <taxon>Bacteroidota</taxon>
        <taxon>Bacteroidia</taxon>
        <taxon>Bacteroidales</taxon>
        <taxon>Bacteroidaceae</taxon>
        <taxon>Bacteroides</taxon>
    </lineage>
</organism>
<evidence type="ECO:0000256" key="6">
    <source>
        <dbReference type="PIRNR" id="PIRNR000446"/>
    </source>
</evidence>
<dbReference type="NCBIfam" id="TIGR00128">
    <property type="entry name" value="fabD"/>
    <property type="match status" value="1"/>
</dbReference>
<proteinExistence type="inferred from homology"/>
<dbReference type="InterPro" id="IPR001227">
    <property type="entry name" value="Ac_transferase_dom_sf"/>
</dbReference>
<dbReference type="InterPro" id="IPR016036">
    <property type="entry name" value="Malonyl_transacylase_ACP-bd"/>
</dbReference>
<dbReference type="EMBL" id="JACIER010000003">
    <property type="protein sequence ID" value="MBB4043205.1"/>
    <property type="molecule type" value="Genomic_DNA"/>
</dbReference>
<reference evidence="9" key="1">
    <citation type="submission" date="2020-08" db="EMBL/GenBank/DDBJ databases">
        <title>Genomic Encyclopedia of Type Strains, Phase IV (KMG-IV): sequencing the most valuable type-strain genomes for metagenomic binning, comparative biology and taxonomic classification.</title>
        <authorList>
            <person name="Goeker M."/>
        </authorList>
    </citation>
    <scope>NUCLEOTIDE SEQUENCE [LARGE SCALE GENOMIC DNA]</scope>
    <source>
        <strain evidence="9">DSM 105720</strain>
    </source>
</reference>
<keyword evidence="3 6" id="KW-0808">Transferase</keyword>
<dbReference type="EC" id="2.3.1.39" evidence="1 6"/>
<dbReference type="SMART" id="SM00827">
    <property type="entry name" value="PKS_AT"/>
    <property type="match status" value="1"/>
</dbReference>
<dbReference type="Pfam" id="PF00698">
    <property type="entry name" value="Acyl_transf_1"/>
    <property type="match status" value="1"/>
</dbReference>
<accession>A0A840D3A2</accession>
<feature type="active site" evidence="7">
    <location>
        <position position="198"/>
    </location>
</feature>
<comment type="catalytic activity">
    <reaction evidence="5 6">
        <text>holo-[ACP] + malonyl-CoA = malonyl-[ACP] + CoA</text>
        <dbReference type="Rhea" id="RHEA:41792"/>
        <dbReference type="Rhea" id="RHEA-COMP:9623"/>
        <dbReference type="Rhea" id="RHEA-COMP:9685"/>
        <dbReference type="ChEBI" id="CHEBI:57287"/>
        <dbReference type="ChEBI" id="CHEBI:57384"/>
        <dbReference type="ChEBI" id="CHEBI:64479"/>
        <dbReference type="ChEBI" id="CHEBI:78449"/>
        <dbReference type="EC" id="2.3.1.39"/>
    </reaction>
</comment>